<evidence type="ECO:0000313" key="4">
    <source>
        <dbReference type="EMBL" id="GCB88501.1"/>
    </source>
</evidence>
<reference evidence="4 5" key="1">
    <citation type="journal article" date="2019" name="Microbiol. Resour. Announc.">
        <title>Draft Genome Sequence of the Most Traditional epsilon-Poly-l-Lysine Producer, Streptomyces albulus NBRC14147.</title>
        <authorList>
            <person name="Yamanaka K."/>
            <person name="Hamano Y."/>
        </authorList>
    </citation>
    <scope>NUCLEOTIDE SEQUENCE [LARGE SCALE GENOMIC DNA]</scope>
    <source>
        <strain evidence="4 5">NBRC 14147</strain>
    </source>
</reference>
<comment type="caution">
    <text evidence="4">The sequence shown here is derived from an EMBL/GenBank/DDBJ whole genome shotgun (WGS) entry which is preliminary data.</text>
</comment>
<evidence type="ECO:0000313" key="5">
    <source>
        <dbReference type="Proteomes" id="UP000288351"/>
    </source>
</evidence>
<gene>
    <name evidence="4" type="ORF">SALB_01172</name>
</gene>
<dbReference type="Pfam" id="PF05532">
    <property type="entry name" value="CsbD"/>
    <property type="match status" value="1"/>
</dbReference>
<feature type="domain" description="CsbD-like" evidence="3">
    <location>
        <begin position="6"/>
        <end position="55"/>
    </location>
</feature>
<dbReference type="Proteomes" id="UP000288351">
    <property type="component" value="Unassembled WGS sequence"/>
</dbReference>
<evidence type="ECO:0000256" key="1">
    <source>
        <dbReference type="ARBA" id="ARBA00009129"/>
    </source>
</evidence>
<dbReference type="InterPro" id="IPR036629">
    <property type="entry name" value="YjbJ_sf"/>
</dbReference>
<dbReference type="EMBL" id="BHXC01000006">
    <property type="protein sequence ID" value="GCB88501.1"/>
    <property type="molecule type" value="Genomic_DNA"/>
</dbReference>
<dbReference type="AlphaFoldDB" id="A0A401QSW9"/>
<name>A0A401QSW9_STRNR</name>
<dbReference type="SUPFAM" id="SSF69047">
    <property type="entry name" value="Hypothetical protein YjbJ"/>
    <property type="match status" value="1"/>
</dbReference>
<proteinExistence type="inferred from homology"/>
<accession>A0A401QSW9</accession>
<dbReference type="RefSeq" id="WP_016573220.1">
    <property type="nucleotide sequence ID" value="NZ_BHXC01000006.1"/>
</dbReference>
<evidence type="ECO:0000259" key="3">
    <source>
        <dbReference type="Pfam" id="PF05532"/>
    </source>
</evidence>
<protein>
    <submittedName>
        <fullName evidence="4">UPF0337 protein</fullName>
    </submittedName>
</protein>
<feature type="region of interest" description="Disordered" evidence="2">
    <location>
        <begin position="1"/>
        <end position="64"/>
    </location>
</feature>
<evidence type="ECO:0000256" key="2">
    <source>
        <dbReference type="SAM" id="MobiDB-lite"/>
    </source>
</evidence>
<dbReference type="InterPro" id="IPR008462">
    <property type="entry name" value="CsbD"/>
</dbReference>
<feature type="compositionally biased region" description="Basic and acidic residues" evidence="2">
    <location>
        <begin position="31"/>
        <end position="48"/>
    </location>
</feature>
<organism evidence="4 5">
    <name type="scientific">Streptomyces noursei</name>
    <name type="common">Streptomyces albulus</name>
    <dbReference type="NCBI Taxonomy" id="1971"/>
    <lineage>
        <taxon>Bacteria</taxon>
        <taxon>Bacillati</taxon>
        <taxon>Actinomycetota</taxon>
        <taxon>Actinomycetes</taxon>
        <taxon>Kitasatosporales</taxon>
        <taxon>Streptomycetaceae</taxon>
        <taxon>Streptomyces</taxon>
    </lineage>
</organism>
<sequence length="64" mass="6748">MTAHQKMTAKVEQARGAAKEAVGRAVGNERMTGEGRLERAKGDLREAAARGGEAVAKGKDALQR</sequence>
<comment type="similarity">
    <text evidence="1">Belongs to the UPF0337 (CsbD) family.</text>
</comment>